<keyword evidence="3 6" id="KW-0812">Transmembrane</keyword>
<dbReference type="OrthoDB" id="515887at2759"/>
<feature type="transmembrane region" description="Helical" evidence="6">
    <location>
        <begin position="474"/>
        <end position="494"/>
    </location>
</feature>
<feature type="transmembrane region" description="Helical" evidence="6">
    <location>
        <begin position="119"/>
        <end position="138"/>
    </location>
</feature>
<dbReference type="InterPro" id="IPR036259">
    <property type="entry name" value="MFS_trans_sf"/>
</dbReference>
<evidence type="ECO:0000259" key="7">
    <source>
        <dbReference type="Pfam" id="PF12832"/>
    </source>
</evidence>
<evidence type="ECO:0000256" key="6">
    <source>
        <dbReference type="SAM" id="Phobius"/>
    </source>
</evidence>
<feature type="transmembrane region" description="Helical" evidence="6">
    <location>
        <begin position="343"/>
        <end position="360"/>
    </location>
</feature>
<gene>
    <name evidence="8" type="primary">AVEN_231323_1</name>
    <name evidence="8" type="ORF">TNIN_137251</name>
</gene>
<accession>A0A8X6YAN9</accession>
<comment type="similarity">
    <text evidence="2">Belongs to the major facilitator superfamily. MFSD6 family.</text>
</comment>
<dbReference type="EMBL" id="BMAV01017539">
    <property type="protein sequence ID" value="GFY69295.1"/>
    <property type="molecule type" value="Genomic_DNA"/>
</dbReference>
<comment type="caution">
    <text evidence="8">The sequence shown here is derived from an EMBL/GenBank/DDBJ whole genome shotgun (WGS) entry which is preliminary data.</text>
</comment>
<evidence type="ECO:0000256" key="5">
    <source>
        <dbReference type="ARBA" id="ARBA00023136"/>
    </source>
</evidence>
<comment type="subcellular location">
    <subcellularLocation>
        <location evidence="1">Membrane</location>
        <topology evidence="1">Multi-pass membrane protein</topology>
    </subcellularLocation>
</comment>
<feature type="transmembrane region" description="Helical" evidence="6">
    <location>
        <begin position="300"/>
        <end position="322"/>
    </location>
</feature>
<keyword evidence="4 6" id="KW-1133">Transmembrane helix</keyword>
<dbReference type="PANTHER" id="PTHR16172">
    <property type="entry name" value="MAJOR FACILITATOR SUPERFAMILY DOMAIN-CONTAINING PROTEIN 6-LIKE"/>
    <property type="match status" value="1"/>
</dbReference>
<evidence type="ECO:0000313" key="8">
    <source>
        <dbReference type="EMBL" id="GFY69295.1"/>
    </source>
</evidence>
<evidence type="ECO:0000313" key="9">
    <source>
        <dbReference type="Proteomes" id="UP000886998"/>
    </source>
</evidence>
<evidence type="ECO:0000256" key="2">
    <source>
        <dbReference type="ARBA" id="ARBA00005241"/>
    </source>
</evidence>
<name>A0A8X6YAN9_9ARAC</name>
<feature type="transmembrane region" description="Helical" evidence="6">
    <location>
        <begin position="58"/>
        <end position="78"/>
    </location>
</feature>
<keyword evidence="5 6" id="KW-0472">Membrane</keyword>
<feature type="transmembrane region" description="Helical" evidence="6">
    <location>
        <begin position="366"/>
        <end position="385"/>
    </location>
</feature>
<feature type="transmembrane region" description="Helical" evidence="6">
    <location>
        <begin position="565"/>
        <end position="588"/>
    </location>
</feature>
<dbReference type="SUPFAM" id="SSF103473">
    <property type="entry name" value="MFS general substrate transporter"/>
    <property type="match status" value="1"/>
</dbReference>
<proteinExistence type="inferred from homology"/>
<sequence length="604" mass="68209">MEYSFLSVPQFEWLGNVDSEVNQNVDEKSITILEPRRKKSTDRKKWWQINRKLFRFKLHFFLLGGALSAVLPFVAVFAKNTFGLSATSFGVVMTFQQFLFTISKPTIGYITDYFNKLKAVIFVLAIGQGFFLFLLLFIPPLHKDIITQNSSTSATHACDLCHTKNYSNALKMSVSFTEDFKRNQTYLEYLMKDNYVHLLNHSLVYKIEIFPICYSFENGNAFRTFNEAIMIRNSKPNVSMSDKTSICTDSSNTSCANFLHKGLICCAIENGCVLIHSAMAATEAKSTQIFKNDRSDFKTYQFWIFAFLFVGVNVCINGIYTLSDTALYESVLKNGGEFGKQRLFSCIGWGIGAAVGGFLTDYTNQYKANFIFFAFISLIVLWNIYKLDFVKPHFSKNILKDVGSTMNSREFLSFQMGAMLMGMGLAFTWFYLLWYVTSLGGNRVVCGLVQTVQSFAGDVPFFFLSGWFLKKIGYFNILSLALIACSARFVWYSQLENPWMVLPMEWSHGFTYGLFYAAMASFAKMKSKPGTEATTQSVIFGTFDGLGAGIGNIVAGVGFDYLGGRTTFLCAGIFFGCCSLFTFFCTLYNRKRSALLQNDNVVDT</sequence>
<dbReference type="Gene3D" id="1.20.1250.20">
    <property type="entry name" value="MFS general substrate transporter like domains"/>
    <property type="match status" value="3"/>
</dbReference>
<dbReference type="PANTHER" id="PTHR16172:SF30">
    <property type="entry name" value="SUGAR BABY, ISOFORM C"/>
    <property type="match status" value="1"/>
</dbReference>
<feature type="transmembrane region" description="Helical" evidence="6">
    <location>
        <begin position="506"/>
        <end position="525"/>
    </location>
</feature>
<feature type="transmembrane region" description="Helical" evidence="6">
    <location>
        <begin position="416"/>
        <end position="436"/>
    </location>
</feature>
<feature type="domain" description="Major facilitator superfamily associated" evidence="7">
    <location>
        <begin position="54"/>
        <end position="569"/>
    </location>
</feature>
<dbReference type="GO" id="GO:0016020">
    <property type="term" value="C:membrane"/>
    <property type="evidence" value="ECO:0007669"/>
    <property type="project" value="UniProtKB-SubCell"/>
</dbReference>
<dbReference type="InterPro" id="IPR051717">
    <property type="entry name" value="MFS_MFSD6"/>
</dbReference>
<protein>
    <submittedName>
        <fullName evidence="8">MFS_1_like domain-containing protein</fullName>
    </submittedName>
</protein>
<evidence type="ECO:0000256" key="1">
    <source>
        <dbReference type="ARBA" id="ARBA00004141"/>
    </source>
</evidence>
<dbReference type="AlphaFoldDB" id="A0A8X6YAN9"/>
<evidence type="ECO:0000256" key="3">
    <source>
        <dbReference type="ARBA" id="ARBA00022692"/>
    </source>
</evidence>
<keyword evidence="9" id="KW-1185">Reference proteome</keyword>
<feature type="transmembrane region" description="Helical" evidence="6">
    <location>
        <begin position="537"/>
        <end position="559"/>
    </location>
</feature>
<organism evidence="8 9">
    <name type="scientific">Trichonephila inaurata madagascariensis</name>
    <dbReference type="NCBI Taxonomy" id="2747483"/>
    <lineage>
        <taxon>Eukaryota</taxon>
        <taxon>Metazoa</taxon>
        <taxon>Ecdysozoa</taxon>
        <taxon>Arthropoda</taxon>
        <taxon>Chelicerata</taxon>
        <taxon>Arachnida</taxon>
        <taxon>Araneae</taxon>
        <taxon>Araneomorphae</taxon>
        <taxon>Entelegynae</taxon>
        <taxon>Araneoidea</taxon>
        <taxon>Nephilidae</taxon>
        <taxon>Trichonephila</taxon>
        <taxon>Trichonephila inaurata</taxon>
    </lineage>
</organism>
<dbReference type="Proteomes" id="UP000886998">
    <property type="component" value="Unassembled WGS sequence"/>
</dbReference>
<dbReference type="Pfam" id="PF12832">
    <property type="entry name" value="MFS_1_like"/>
    <property type="match status" value="1"/>
</dbReference>
<evidence type="ECO:0000256" key="4">
    <source>
        <dbReference type="ARBA" id="ARBA00022989"/>
    </source>
</evidence>
<reference evidence="8" key="1">
    <citation type="submission" date="2020-08" db="EMBL/GenBank/DDBJ databases">
        <title>Multicomponent nature underlies the extraordinary mechanical properties of spider dragline silk.</title>
        <authorList>
            <person name="Kono N."/>
            <person name="Nakamura H."/>
            <person name="Mori M."/>
            <person name="Yoshida Y."/>
            <person name="Ohtoshi R."/>
            <person name="Malay A.D."/>
            <person name="Moran D.A.P."/>
            <person name="Tomita M."/>
            <person name="Numata K."/>
            <person name="Arakawa K."/>
        </authorList>
    </citation>
    <scope>NUCLEOTIDE SEQUENCE</scope>
</reference>
<dbReference type="InterPro" id="IPR024989">
    <property type="entry name" value="MFS_assoc_dom"/>
</dbReference>